<dbReference type="AlphaFoldDB" id="A0A7C4JMS1"/>
<reference evidence="1" key="1">
    <citation type="journal article" date="2020" name="mSystems">
        <title>Genome- and Community-Level Interaction Insights into Carbon Utilization and Element Cycling Functions of Hydrothermarchaeota in Hydrothermal Sediment.</title>
        <authorList>
            <person name="Zhou Z."/>
            <person name="Liu Y."/>
            <person name="Xu W."/>
            <person name="Pan J."/>
            <person name="Luo Z.H."/>
            <person name="Li M."/>
        </authorList>
    </citation>
    <scope>NUCLEOTIDE SEQUENCE [LARGE SCALE GENOMIC DNA]</scope>
    <source>
        <strain evidence="1">SpSt-648</strain>
    </source>
</reference>
<accession>A0A7C4JMS1</accession>
<gene>
    <name evidence="1" type="ORF">ENU20_04000</name>
</gene>
<dbReference type="EMBL" id="DTBP01000026">
    <property type="protein sequence ID" value="HGQ74221.1"/>
    <property type="molecule type" value="Genomic_DNA"/>
</dbReference>
<evidence type="ECO:0000313" key="1">
    <source>
        <dbReference type="EMBL" id="HGQ74221.1"/>
    </source>
</evidence>
<protein>
    <submittedName>
        <fullName evidence="1">Uncharacterized protein</fullName>
    </submittedName>
</protein>
<sequence>MKYYTFMEVINAEIYDSEALFYGYLCGLEIRNKPFLKVCLSFKTGEYVPDVEKLKNELRTRGLDIPESATVEELIGIARSEGIKIPYLKIPSKLELVKSYVSLDDVALIDYCFKPGLESGLRIAIVVLNKPREAKYRGLEPPLNQPSLELVNKAKGKIAVSISEGILGFVDEIVFKPGDYGLRLDSNIRRRGFIKWSSFLTILETIGYVDLSKYLRGAVSPLDILDLKYYGLIMSVLNKQNIDEKLVKALNDNVVFEEEYVEEYIDISWNRILKIGDIVLLN</sequence>
<comment type="caution">
    <text evidence="1">The sequence shown here is derived from an EMBL/GenBank/DDBJ whole genome shotgun (WGS) entry which is preliminary data.</text>
</comment>
<proteinExistence type="predicted"/>
<name>A0A7C4JMS1_STAMA</name>
<organism evidence="1">
    <name type="scientific">Staphylothermus marinus</name>
    <dbReference type="NCBI Taxonomy" id="2280"/>
    <lineage>
        <taxon>Archaea</taxon>
        <taxon>Thermoproteota</taxon>
        <taxon>Thermoprotei</taxon>
        <taxon>Desulfurococcales</taxon>
        <taxon>Desulfurococcaceae</taxon>
        <taxon>Staphylothermus</taxon>
    </lineage>
</organism>